<dbReference type="InterPro" id="IPR003718">
    <property type="entry name" value="OsmC/Ohr_fam"/>
</dbReference>
<dbReference type="GO" id="GO:0008757">
    <property type="term" value="F:S-adenosylmethionine-dependent methyltransferase activity"/>
    <property type="evidence" value="ECO:0007669"/>
    <property type="project" value="InterPro"/>
</dbReference>
<dbReference type="eggNOG" id="COG4106">
    <property type="taxonomic scope" value="Bacteria"/>
</dbReference>
<dbReference type="CDD" id="cd02440">
    <property type="entry name" value="AdoMet_MTases"/>
    <property type="match status" value="1"/>
</dbReference>
<gene>
    <name evidence="2" type="ordered locus">FsymDg_2206</name>
</gene>
<dbReference type="AlphaFoldDB" id="F8B4D3"/>
<protein>
    <submittedName>
        <fullName evidence="2">OsmC family protein</fullName>
    </submittedName>
</protein>
<dbReference type="InterPro" id="IPR052707">
    <property type="entry name" value="OsmC_Ohr_Peroxiredoxin"/>
</dbReference>
<reference evidence="2 3" key="1">
    <citation type="submission" date="2011-05" db="EMBL/GenBank/DDBJ databases">
        <title>Complete sequence of chromosome of Frankia symbiont of Datisca glomerata.</title>
        <authorList>
            <consortium name="US DOE Joint Genome Institute"/>
            <person name="Lucas S."/>
            <person name="Han J."/>
            <person name="Lapidus A."/>
            <person name="Cheng J.-F."/>
            <person name="Goodwin L."/>
            <person name="Pitluck S."/>
            <person name="Peters L."/>
            <person name="Mikhailova N."/>
            <person name="Chertkov O."/>
            <person name="Teshima H."/>
            <person name="Han C."/>
            <person name="Tapia R."/>
            <person name="Land M."/>
            <person name="Hauser L."/>
            <person name="Kyrpides N."/>
            <person name="Ivanova N."/>
            <person name="Pagani I."/>
            <person name="Berry A."/>
            <person name="Pawlowski K."/>
            <person name="Persson T."/>
            <person name="Vanden Heuvel B."/>
            <person name="Benson D."/>
            <person name="Woyke T."/>
        </authorList>
    </citation>
    <scope>NUCLEOTIDE SEQUENCE [LARGE SCALE GENOMIC DNA]</scope>
    <source>
        <strain evidence="3">4085684</strain>
    </source>
</reference>
<sequence>MDPHGQHRYQARCRWEGSTAAGYEGYDRGHHGECPPAPAGVPLSADPAFRGSPEHPNPEQLLLLAAASCQLLSFLAVAARARVDVRGYSDEAEAVMPHGRRTGLSHILLRPRIVVAGDVPLERLHRLVELAHQECYIANSLRCEVDVQPTFVRMPTYAFGDSSVAAERLALLADVFDTPSRLLIADEAPRSPRLALDLGCGPGHSTRMLAEASQARRTVGIDASAAHVGTARDVAPELEFVVHDLTRTPFPLADADVAYARWVLAHLPDPAIRVKSWLTQLAPGGVLLLEETERIDSAEPVLVRYLALARDVVAARGASLEAGPLLAAFDPSPVGDVVRNGVREWPVALPAAATLFALNLRVWGSDSAVPLAADDVASLQAALDDLAASDDRRVVTWYIRQITLRSAM</sequence>
<dbReference type="PANTHER" id="PTHR42830:SF2">
    <property type="entry name" value="OSMC_OHR FAMILY PROTEIN"/>
    <property type="match status" value="1"/>
</dbReference>
<dbReference type="InterPro" id="IPR015946">
    <property type="entry name" value="KH_dom-like_a/b"/>
</dbReference>
<accession>F8B4D3</accession>
<keyword evidence="3" id="KW-1185">Reference proteome</keyword>
<name>F8B4D3_9ACTN</name>
<dbReference type="SUPFAM" id="SSF82784">
    <property type="entry name" value="OsmC-like"/>
    <property type="match status" value="1"/>
</dbReference>
<dbReference type="STRING" id="656024.FsymDg_2206"/>
<dbReference type="Proteomes" id="UP000001549">
    <property type="component" value="Chromosome"/>
</dbReference>
<dbReference type="RefSeq" id="WP_013873543.1">
    <property type="nucleotide sequence ID" value="NC_015656.1"/>
</dbReference>
<dbReference type="InterPro" id="IPR029063">
    <property type="entry name" value="SAM-dependent_MTases_sf"/>
</dbReference>
<evidence type="ECO:0000313" key="3">
    <source>
        <dbReference type="Proteomes" id="UP000001549"/>
    </source>
</evidence>
<dbReference type="EMBL" id="CP002801">
    <property type="protein sequence ID" value="AEH09610.1"/>
    <property type="molecule type" value="Genomic_DNA"/>
</dbReference>
<evidence type="ECO:0000259" key="1">
    <source>
        <dbReference type="Pfam" id="PF08241"/>
    </source>
</evidence>
<dbReference type="SUPFAM" id="SSF53335">
    <property type="entry name" value="S-adenosyl-L-methionine-dependent methyltransferases"/>
    <property type="match status" value="1"/>
</dbReference>
<dbReference type="Pfam" id="PF08241">
    <property type="entry name" value="Methyltransf_11"/>
    <property type="match status" value="1"/>
</dbReference>
<proteinExistence type="predicted"/>
<dbReference type="InterPro" id="IPR013216">
    <property type="entry name" value="Methyltransf_11"/>
</dbReference>
<evidence type="ECO:0000313" key="2">
    <source>
        <dbReference type="EMBL" id="AEH09610.1"/>
    </source>
</evidence>
<feature type="domain" description="Methyltransferase type 11" evidence="1">
    <location>
        <begin position="196"/>
        <end position="288"/>
    </location>
</feature>
<organism evidence="2 3">
    <name type="scientific">Candidatus Protofrankia datiscae</name>
    <dbReference type="NCBI Taxonomy" id="2716812"/>
    <lineage>
        <taxon>Bacteria</taxon>
        <taxon>Bacillati</taxon>
        <taxon>Actinomycetota</taxon>
        <taxon>Actinomycetes</taxon>
        <taxon>Frankiales</taxon>
        <taxon>Frankiaceae</taxon>
        <taxon>Protofrankia</taxon>
    </lineage>
</organism>
<dbReference type="KEGG" id="fsy:FsymDg_2206"/>
<dbReference type="Gene3D" id="3.30.300.20">
    <property type="match status" value="1"/>
</dbReference>
<dbReference type="Pfam" id="PF02566">
    <property type="entry name" value="OsmC"/>
    <property type="match status" value="1"/>
</dbReference>
<dbReference type="HOGENOM" id="CLU_673959_0_0_11"/>
<dbReference type="InterPro" id="IPR036102">
    <property type="entry name" value="OsmC/Ohrsf"/>
</dbReference>
<dbReference type="eggNOG" id="COG1764">
    <property type="taxonomic scope" value="Bacteria"/>
</dbReference>
<dbReference type="Gene3D" id="3.40.50.150">
    <property type="entry name" value="Vaccinia Virus protein VP39"/>
    <property type="match status" value="1"/>
</dbReference>
<dbReference type="PANTHER" id="PTHR42830">
    <property type="entry name" value="OSMOTICALLY INDUCIBLE FAMILY PROTEIN"/>
    <property type="match status" value="1"/>
</dbReference>